<evidence type="ECO:0000256" key="1">
    <source>
        <dbReference type="SAM" id="MobiDB-lite"/>
    </source>
</evidence>
<protein>
    <submittedName>
        <fullName evidence="2">Uncharacterized protein</fullName>
    </submittedName>
</protein>
<dbReference type="AlphaFoldDB" id="E9CVF5"/>
<sequence length="172" mass="18300">MLFLAALARSRHGTRAPDGLRPVGFNLPVAGRVQVCLAARPPLPHWRSTKLTNGLASEVAEGQLVDSLSFFSPPSTLAESDWRISTLSLQVPSYSNPHTASCHIPPPSRPLSPTFVCHPVSAIDAWIGLNETPLLPSSRASSPDRGSSASHRQSPTTAGPKSLPFDNGCAQY</sequence>
<dbReference type="EMBL" id="GL636487">
    <property type="protein sequence ID" value="EFW22100.1"/>
    <property type="molecule type" value="Genomic_DNA"/>
</dbReference>
<evidence type="ECO:0000313" key="2">
    <source>
        <dbReference type="EMBL" id="EFW22100.1"/>
    </source>
</evidence>
<accession>E9CVF5</accession>
<reference evidence="3" key="2">
    <citation type="submission" date="2010-03" db="EMBL/GenBank/DDBJ databases">
        <title>The genome sequence of Coccidioides posadasii strain Silveira.</title>
        <authorList>
            <consortium name="The Broad Institute Genome Sequencing Center for Infectious Disease"/>
            <person name="Neafsey D."/>
            <person name="Orbach M."/>
            <person name="Henn M.R."/>
            <person name="Cole G.T."/>
            <person name="Galgiani J."/>
            <person name="Gardner M.J."/>
            <person name="Kirkland T.N."/>
            <person name="Taylor J.W."/>
            <person name="Young S.K."/>
            <person name="Zeng Q."/>
            <person name="Koehrsen M."/>
            <person name="Alvarado L."/>
            <person name="Berlin A."/>
            <person name="Borenstein D."/>
            <person name="Chapman S.B."/>
            <person name="Chen Z."/>
            <person name="Engels R."/>
            <person name="Freedman E."/>
            <person name="Gellesch M."/>
            <person name="Goldberg J."/>
            <person name="Griggs A."/>
            <person name="Gujja S."/>
            <person name="Heilman E."/>
            <person name="Heiman D."/>
            <person name="Howarth C."/>
            <person name="Jen D."/>
            <person name="Larson L."/>
            <person name="Mehta T."/>
            <person name="Neiman D."/>
            <person name="Park D."/>
            <person name="Pearson M."/>
            <person name="Richards J."/>
            <person name="Roberts A."/>
            <person name="Saif S."/>
            <person name="Shea T."/>
            <person name="Shenoy N."/>
            <person name="Sisk P."/>
            <person name="Stolte C."/>
            <person name="Sykes S."/>
            <person name="Walk T."/>
            <person name="White J."/>
            <person name="Yandava C."/>
            <person name="Haas B."/>
            <person name="Nusbaum C."/>
            <person name="Birren B."/>
        </authorList>
    </citation>
    <scope>NUCLEOTIDE SEQUENCE [LARGE SCALE GENOMIC DNA]</scope>
    <source>
        <strain evidence="3">RMSCC 757 / Silveira</strain>
    </source>
</reference>
<keyword evidence="3" id="KW-1185">Reference proteome</keyword>
<dbReference type="Proteomes" id="UP000002497">
    <property type="component" value="Unassembled WGS sequence"/>
</dbReference>
<name>E9CVF5_COCPS</name>
<feature type="region of interest" description="Disordered" evidence="1">
    <location>
        <begin position="136"/>
        <end position="172"/>
    </location>
</feature>
<gene>
    <name evidence="2" type="ORF">CPSG_02257</name>
</gene>
<proteinExistence type="predicted"/>
<evidence type="ECO:0000313" key="3">
    <source>
        <dbReference type="Proteomes" id="UP000002497"/>
    </source>
</evidence>
<dbReference type="VEuPathDB" id="FungiDB:CPSG_02257"/>
<dbReference type="HOGENOM" id="CLU_1555108_0_0_1"/>
<organism evidence="3">
    <name type="scientific">Coccidioides posadasii (strain RMSCC 757 / Silveira)</name>
    <name type="common">Valley fever fungus</name>
    <dbReference type="NCBI Taxonomy" id="443226"/>
    <lineage>
        <taxon>Eukaryota</taxon>
        <taxon>Fungi</taxon>
        <taxon>Dikarya</taxon>
        <taxon>Ascomycota</taxon>
        <taxon>Pezizomycotina</taxon>
        <taxon>Eurotiomycetes</taxon>
        <taxon>Eurotiomycetidae</taxon>
        <taxon>Onygenales</taxon>
        <taxon>Onygenaceae</taxon>
        <taxon>Coccidioides</taxon>
    </lineage>
</organism>
<reference evidence="3" key="1">
    <citation type="journal article" date="2010" name="Genome Res.">
        <title>Population genomic sequencing of Coccidioides fungi reveals recent hybridization and transposon control.</title>
        <authorList>
            <person name="Neafsey D.E."/>
            <person name="Barker B.M."/>
            <person name="Sharpton T.J."/>
            <person name="Stajich J.E."/>
            <person name="Park D.J."/>
            <person name="Whiston E."/>
            <person name="Hung C.-Y."/>
            <person name="McMahan C."/>
            <person name="White J."/>
            <person name="Sykes S."/>
            <person name="Heiman D."/>
            <person name="Young S."/>
            <person name="Zeng Q."/>
            <person name="Abouelleil A."/>
            <person name="Aftuck L."/>
            <person name="Bessette D."/>
            <person name="Brown A."/>
            <person name="FitzGerald M."/>
            <person name="Lui A."/>
            <person name="Macdonald J.P."/>
            <person name="Priest M."/>
            <person name="Orbach M.J."/>
            <person name="Galgiani J.N."/>
            <person name="Kirkland T.N."/>
            <person name="Cole G.T."/>
            <person name="Birren B.W."/>
            <person name="Henn M.R."/>
            <person name="Taylor J.W."/>
            <person name="Rounsley S.D."/>
        </authorList>
    </citation>
    <scope>NUCLEOTIDE SEQUENCE [LARGE SCALE GENOMIC DNA]</scope>
    <source>
        <strain evidence="3">RMSCC 757 / Silveira</strain>
    </source>
</reference>
<feature type="compositionally biased region" description="Low complexity" evidence="1">
    <location>
        <begin position="136"/>
        <end position="150"/>
    </location>
</feature>